<evidence type="ECO:0000256" key="1">
    <source>
        <dbReference type="SAM" id="MobiDB-lite"/>
    </source>
</evidence>
<keyword evidence="4" id="KW-1185">Reference proteome</keyword>
<evidence type="ECO:0000313" key="3">
    <source>
        <dbReference type="EMBL" id="WJZ81598.1"/>
    </source>
</evidence>
<sequence length="112" mass="12956">MEDNGMRARSFRNEDYNNRRVFLRSYPLDWGENDEENKDKGKTDEENKDKGKTERVTKECDAKKPVRKKILAVLQWGGGKILILRRFKHKIAIYVVACLPVSFKAPTALISA</sequence>
<evidence type="ECO:0000313" key="4">
    <source>
        <dbReference type="Proteomes" id="UP001227230"/>
    </source>
</evidence>
<proteinExistence type="predicted"/>
<protein>
    <submittedName>
        <fullName evidence="3">Uncharacterized protein</fullName>
    </submittedName>
</protein>
<feature type="transmembrane region" description="Helical" evidence="2">
    <location>
        <begin position="91"/>
        <end position="110"/>
    </location>
</feature>
<dbReference type="EMBL" id="CP126648">
    <property type="protein sequence ID" value="WJZ81598.1"/>
    <property type="molecule type" value="Genomic_DNA"/>
</dbReference>
<keyword evidence="2" id="KW-0812">Transmembrane</keyword>
<gene>
    <name evidence="3" type="ORF">VitviT2T_001434</name>
</gene>
<feature type="compositionally biased region" description="Basic and acidic residues" evidence="1">
    <location>
        <begin position="37"/>
        <end position="59"/>
    </location>
</feature>
<keyword evidence="2" id="KW-1133">Transmembrane helix</keyword>
<organism evidence="3 4">
    <name type="scientific">Vitis vinifera</name>
    <name type="common">Grape</name>
    <dbReference type="NCBI Taxonomy" id="29760"/>
    <lineage>
        <taxon>Eukaryota</taxon>
        <taxon>Viridiplantae</taxon>
        <taxon>Streptophyta</taxon>
        <taxon>Embryophyta</taxon>
        <taxon>Tracheophyta</taxon>
        <taxon>Spermatophyta</taxon>
        <taxon>Magnoliopsida</taxon>
        <taxon>eudicotyledons</taxon>
        <taxon>Gunneridae</taxon>
        <taxon>Pentapetalae</taxon>
        <taxon>rosids</taxon>
        <taxon>Vitales</taxon>
        <taxon>Vitaceae</taxon>
        <taxon>Viteae</taxon>
        <taxon>Vitis</taxon>
    </lineage>
</organism>
<accession>A0ABY9BFE0</accession>
<name>A0ABY9BFE0_VITVI</name>
<keyword evidence="2" id="KW-0472">Membrane</keyword>
<evidence type="ECO:0000256" key="2">
    <source>
        <dbReference type="SAM" id="Phobius"/>
    </source>
</evidence>
<reference evidence="3 4" key="1">
    <citation type="journal article" date="2023" name="Hortic Res">
        <title>The complete reference genome for grapevine (Vitis vinifera L.) genetics and breeding.</title>
        <authorList>
            <person name="Shi X."/>
            <person name="Cao S."/>
            <person name="Wang X."/>
            <person name="Huang S."/>
            <person name="Wang Y."/>
            <person name="Liu Z."/>
            <person name="Liu W."/>
            <person name="Leng X."/>
            <person name="Peng Y."/>
            <person name="Wang N."/>
            <person name="Wang Y."/>
            <person name="Ma Z."/>
            <person name="Xu X."/>
            <person name="Zhang F."/>
            <person name="Xue H."/>
            <person name="Zhong H."/>
            <person name="Wang Y."/>
            <person name="Zhang K."/>
            <person name="Velt A."/>
            <person name="Avia K."/>
            <person name="Holtgrawe D."/>
            <person name="Grimplet J."/>
            <person name="Matus J.T."/>
            <person name="Ware D."/>
            <person name="Wu X."/>
            <person name="Wang H."/>
            <person name="Liu C."/>
            <person name="Fang Y."/>
            <person name="Rustenholz C."/>
            <person name="Cheng Z."/>
            <person name="Xiao H."/>
            <person name="Zhou Y."/>
        </authorList>
    </citation>
    <scope>NUCLEOTIDE SEQUENCE [LARGE SCALE GENOMIC DNA]</scope>
    <source>
        <strain evidence="4">cv. Pinot noir / PN40024</strain>
        <tissue evidence="3">Leaf</tissue>
    </source>
</reference>
<dbReference type="Proteomes" id="UP001227230">
    <property type="component" value="Chromosome 1"/>
</dbReference>
<feature type="region of interest" description="Disordered" evidence="1">
    <location>
        <begin position="30"/>
        <end position="59"/>
    </location>
</feature>